<accession>A0A8H8XCQ9</accession>
<comment type="caution">
    <text evidence="1">The sequence shown here is derived from an EMBL/GenBank/DDBJ whole genome shotgun (WGS) entry which is preliminary data.</text>
</comment>
<dbReference type="EMBL" id="CAESAQ020000028">
    <property type="protein sequence ID" value="CAB5496253.1"/>
    <property type="molecule type" value="Genomic_DNA"/>
</dbReference>
<sequence length="44" mass="4949">MANESVITMSIDCAVANTWLDYSIILSIFIFENGINDDYNISKC</sequence>
<keyword evidence="2" id="KW-1185">Reference proteome</keyword>
<evidence type="ECO:0000313" key="2">
    <source>
        <dbReference type="Proteomes" id="UP000643672"/>
    </source>
</evidence>
<gene>
    <name evidence="1" type="ORF">THERMOS_468</name>
</gene>
<reference evidence="1 2" key="1">
    <citation type="submission" date="2020-05" db="EMBL/GenBank/DDBJ databases">
        <authorList>
            <person name="Petersen J."/>
            <person name="Sayavedra L."/>
        </authorList>
    </citation>
    <scope>NUCLEOTIDE SEQUENCE [LARGE SCALE GENOMIC DNA]</scope>
    <source>
        <strain evidence="1">B thermophilus SOXS</strain>
    </source>
</reference>
<protein>
    <submittedName>
        <fullName evidence="1">Uncharacterized protein</fullName>
    </submittedName>
</protein>
<evidence type="ECO:0000313" key="1">
    <source>
        <dbReference type="EMBL" id="CAB5496253.1"/>
    </source>
</evidence>
<organism evidence="1 2">
    <name type="scientific">Bathymodiolus thermophilus thioautotrophic gill symbiont</name>
    <dbReference type="NCBI Taxonomy" id="2360"/>
    <lineage>
        <taxon>Bacteria</taxon>
        <taxon>Pseudomonadati</taxon>
        <taxon>Pseudomonadota</taxon>
        <taxon>Gammaproteobacteria</taxon>
        <taxon>sulfur-oxidizing symbionts</taxon>
    </lineage>
</organism>
<name>A0A8H8XCQ9_9GAMM</name>
<dbReference type="AlphaFoldDB" id="A0A8H8XCQ9"/>
<dbReference type="Proteomes" id="UP000643672">
    <property type="component" value="Unassembled WGS sequence"/>
</dbReference>
<proteinExistence type="predicted"/>